<comment type="similarity">
    <text evidence="2 4">Belongs to the glucose-6-phosphate 1-epimerase family.</text>
</comment>
<dbReference type="PANTHER" id="PTHR11122:SF13">
    <property type="entry name" value="GLUCOSE-6-PHOSPHATE 1-EPIMERASE"/>
    <property type="match status" value="1"/>
</dbReference>
<evidence type="ECO:0000256" key="4">
    <source>
        <dbReference type="PIRNR" id="PIRNR016020"/>
    </source>
</evidence>
<dbReference type="HOGENOM" id="CLU_048345_4_0_6"/>
<evidence type="ECO:0000256" key="2">
    <source>
        <dbReference type="ARBA" id="ARBA00005866"/>
    </source>
</evidence>
<dbReference type="GO" id="GO:0030246">
    <property type="term" value="F:carbohydrate binding"/>
    <property type="evidence" value="ECO:0007669"/>
    <property type="project" value="UniProtKB-UniRule"/>
</dbReference>
<dbReference type="PANTHER" id="PTHR11122">
    <property type="entry name" value="APOSPORY-ASSOCIATED PROTEIN C-RELATED"/>
    <property type="match status" value="1"/>
</dbReference>
<dbReference type="RefSeq" id="WP_014777284.1">
    <property type="nucleotide sequence ID" value="NC_018012.1"/>
</dbReference>
<dbReference type="EC" id="5.1.3.15" evidence="4"/>
<dbReference type="SUPFAM" id="SSF74650">
    <property type="entry name" value="Galactose mutarotase-like"/>
    <property type="match status" value="1"/>
</dbReference>
<dbReference type="InterPro" id="IPR011013">
    <property type="entry name" value="Gal_mutarotase_sf_dom"/>
</dbReference>
<gene>
    <name evidence="6" type="ordered locus">Thivi_0739</name>
</gene>
<feature type="active site" evidence="5">
    <location>
        <position position="275"/>
    </location>
</feature>
<dbReference type="GO" id="GO:0047938">
    <property type="term" value="F:glucose-6-phosphate 1-epimerase activity"/>
    <property type="evidence" value="ECO:0007669"/>
    <property type="project" value="UniProtKB-UniRule"/>
</dbReference>
<comment type="catalytic activity">
    <reaction evidence="1">
        <text>alpha-D-glucose 6-phosphate = beta-D-glucose 6-phosphate</text>
        <dbReference type="Rhea" id="RHEA:16249"/>
        <dbReference type="ChEBI" id="CHEBI:58225"/>
        <dbReference type="ChEBI" id="CHEBI:58247"/>
        <dbReference type="EC" id="5.1.3.15"/>
    </reaction>
</comment>
<sequence length="307" mass="33397">MDIAALNAEFAIPDHLRFTEGPGGLAMIEIANALATATISPYAGQVLAYRPAAAPDDLLFVSERAYYAPGKAIKGGIPICWPWFGPDPEDKGRGGHGFVRAWPWEVRACKAQPDGSTLVKLGLADDASTRAIWPHFFNLRLEVVVGATLSVSLITRNAGDAPIRITQGLHTYFKVGDATRTRVEGLDGCRYIDKAAGAGDAVVVQEGPVTVSGEVNRIYEQVPASLSIEDPVLNRRIRIDAQHSRTCVVWNPWVETAHAMDDLDDLDYLRFLCVETVNTASEVIEIPPQGESRITAEYRIESLTPTS</sequence>
<evidence type="ECO:0000256" key="5">
    <source>
        <dbReference type="PIRSR" id="PIRSR016020-1"/>
    </source>
</evidence>
<proteinExistence type="inferred from homology"/>
<dbReference type="AlphaFoldDB" id="I3Y724"/>
<dbReference type="GO" id="GO:0005975">
    <property type="term" value="P:carbohydrate metabolic process"/>
    <property type="evidence" value="ECO:0007669"/>
    <property type="project" value="InterPro"/>
</dbReference>
<keyword evidence="7" id="KW-1185">Reference proteome</keyword>
<evidence type="ECO:0000256" key="1">
    <source>
        <dbReference type="ARBA" id="ARBA00001096"/>
    </source>
</evidence>
<dbReference type="Pfam" id="PF01263">
    <property type="entry name" value="Aldose_epim"/>
    <property type="match status" value="1"/>
</dbReference>
<accession>I3Y724</accession>
<keyword evidence="3 4" id="KW-0413">Isomerase</keyword>
<dbReference type="OrthoDB" id="9790727at2"/>
<dbReference type="EMBL" id="CP003154">
    <property type="protein sequence ID" value="AFL72792.1"/>
    <property type="molecule type" value="Genomic_DNA"/>
</dbReference>
<dbReference type="eggNOG" id="COG0676">
    <property type="taxonomic scope" value="Bacteria"/>
</dbReference>
<dbReference type="InterPro" id="IPR025532">
    <property type="entry name" value="G6P_1-epimerase"/>
</dbReference>
<dbReference type="InterPro" id="IPR014718">
    <property type="entry name" value="GH-type_carb-bd"/>
</dbReference>
<organism evidence="6 7">
    <name type="scientific">Thiocystis violascens (strain ATCC 17096 / DSM 198 / 6111)</name>
    <name type="common">Chromatium violascens</name>
    <dbReference type="NCBI Taxonomy" id="765911"/>
    <lineage>
        <taxon>Bacteria</taxon>
        <taxon>Pseudomonadati</taxon>
        <taxon>Pseudomonadota</taxon>
        <taxon>Gammaproteobacteria</taxon>
        <taxon>Chromatiales</taxon>
        <taxon>Chromatiaceae</taxon>
        <taxon>Thiocystis</taxon>
    </lineage>
</organism>
<name>I3Y724_THIV6</name>
<dbReference type="InterPro" id="IPR008183">
    <property type="entry name" value="Aldose_1/G6P_1-epimerase"/>
</dbReference>
<evidence type="ECO:0000313" key="7">
    <source>
        <dbReference type="Proteomes" id="UP000006062"/>
    </source>
</evidence>
<dbReference type="STRING" id="765911.Thivi_0739"/>
<protein>
    <recommendedName>
        <fullName evidence="4">Putative glucose-6-phosphate 1-epimerase</fullName>
        <ecNumber evidence="4">5.1.3.15</ecNumber>
    </recommendedName>
</protein>
<dbReference type="Proteomes" id="UP000006062">
    <property type="component" value="Chromosome"/>
</dbReference>
<feature type="active site" evidence="5">
    <location>
        <position position="170"/>
    </location>
</feature>
<dbReference type="Gene3D" id="2.70.98.10">
    <property type="match status" value="1"/>
</dbReference>
<dbReference type="PIRSF" id="PIRSF016020">
    <property type="entry name" value="PHexose_mutarotase"/>
    <property type="match status" value="1"/>
</dbReference>
<reference evidence="6 7" key="1">
    <citation type="submission" date="2012-06" db="EMBL/GenBank/DDBJ databases">
        <title>Complete sequence of Thiocystis violascens DSM 198.</title>
        <authorList>
            <consortium name="US DOE Joint Genome Institute"/>
            <person name="Lucas S."/>
            <person name="Han J."/>
            <person name="Lapidus A."/>
            <person name="Cheng J.-F."/>
            <person name="Goodwin L."/>
            <person name="Pitluck S."/>
            <person name="Peters L."/>
            <person name="Ovchinnikova G."/>
            <person name="Teshima H."/>
            <person name="Detter J.C."/>
            <person name="Han C."/>
            <person name="Tapia R."/>
            <person name="Land M."/>
            <person name="Hauser L."/>
            <person name="Kyrpides N."/>
            <person name="Ivanova N."/>
            <person name="Pagani I."/>
            <person name="Vogl K."/>
            <person name="Liu Z."/>
            <person name="Frigaard N.-U."/>
            <person name="Bryant D."/>
            <person name="Woyke T."/>
        </authorList>
    </citation>
    <scope>NUCLEOTIDE SEQUENCE [LARGE SCALE GENOMIC DNA]</scope>
    <source>
        <strain evidence="7">ATCC 17096 / DSM 198 / 6111</strain>
    </source>
</reference>
<dbReference type="KEGG" id="tvi:Thivi_0739"/>
<evidence type="ECO:0000256" key="3">
    <source>
        <dbReference type="ARBA" id="ARBA00023235"/>
    </source>
</evidence>
<evidence type="ECO:0000313" key="6">
    <source>
        <dbReference type="EMBL" id="AFL72792.1"/>
    </source>
</evidence>
<dbReference type="CDD" id="cd09020">
    <property type="entry name" value="D-hex-6-P-epi_like"/>
    <property type="match status" value="1"/>
</dbReference>